<keyword evidence="5" id="KW-1185">Reference proteome</keyword>
<evidence type="ECO:0000259" key="3">
    <source>
        <dbReference type="Pfam" id="PF16220"/>
    </source>
</evidence>
<dbReference type="EMBL" id="MKKK01000024">
    <property type="protein sequence ID" value="OEY95772.1"/>
    <property type="molecule type" value="Genomic_DNA"/>
</dbReference>
<reference evidence="4 5" key="1">
    <citation type="submission" date="2016-09" db="EMBL/GenBank/DDBJ databases">
        <authorList>
            <person name="Capua I."/>
            <person name="De Benedictis P."/>
            <person name="Joannis T."/>
            <person name="Lombin L.H."/>
            <person name="Cattoli G."/>
        </authorList>
    </citation>
    <scope>NUCLEOTIDE SEQUENCE [LARGE SCALE GENOMIC DNA]</scope>
    <source>
        <strain evidence="4 5">ANC 4671</strain>
    </source>
</reference>
<gene>
    <name evidence="4" type="ORF">BJI46_12680</name>
</gene>
<dbReference type="InterPro" id="IPR032623">
    <property type="entry name" value="FecR_N"/>
</dbReference>
<feature type="domain" description="FecR N-terminal" evidence="3">
    <location>
        <begin position="9"/>
        <end position="48"/>
    </location>
</feature>
<dbReference type="InterPro" id="IPR012373">
    <property type="entry name" value="Ferrdict_sens_TM"/>
</dbReference>
<evidence type="ECO:0000256" key="1">
    <source>
        <dbReference type="SAM" id="Phobius"/>
    </source>
</evidence>
<proteinExistence type="predicted"/>
<dbReference type="InterPro" id="IPR006860">
    <property type="entry name" value="FecR"/>
</dbReference>
<dbReference type="Gene3D" id="3.55.50.30">
    <property type="match status" value="1"/>
</dbReference>
<dbReference type="Pfam" id="PF04773">
    <property type="entry name" value="FecR"/>
    <property type="match status" value="1"/>
</dbReference>
<name>A0A1E7R922_9GAMM</name>
<dbReference type="RefSeq" id="WP_070069993.1">
    <property type="nucleotide sequence ID" value="NZ_MKKK01000024.1"/>
</dbReference>
<dbReference type="STRING" id="1262585.BJI46_12680"/>
<protein>
    <submittedName>
        <fullName evidence="4">Uncharacterized protein</fullName>
    </submittedName>
</protein>
<evidence type="ECO:0000259" key="2">
    <source>
        <dbReference type="Pfam" id="PF04773"/>
    </source>
</evidence>
<dbReference type="Pfam" id="PF16220">
    <property type="entry name" value="DUF4880"/>
    <property type="match status" value="1"/>
</dbReference>
<dbReference type="OrthoDB" id="1099576at2"/>
<keyword evidence="1" id="KW-1133">Transmembrane helix</keyword>
<feature type="transmembrane region" description="Helical" evidence="1">
    <location>
        <begin position="85"/>
        <end position="106"/>
    </location>
</feature>
<dbReference type="PANTHER" id="PTHR30273:SF2">
    <property type="entry name" value="PROTEIN FECR"/>
    <property type="match status" value="1"/>
</dbReference>
<dbReference type="Proteomes" id="UP000185895">
    <property type="component" value="Unassembled WGS sequence"/>
</dbReference>
<evidence type="ECO:0000313" key="5">
    <source>
        <dbReference type="Proteomes" id="UP000185895"/>
    </source>
</evidence>
<keyword evidence="1" id="KW-0812">Transmembrane</keyword>
<accession>A0A1E7R922</accession>
<dbReference type="GO" id="GO:0016989">
    <property type="term" value="F:sigma factor antagonist activity"/>
    <property type="evidence" value="ECO:0007669"/>
    <property type="project" value="TreeGrafter"/>
</dbReference>
<organism evidence="4 5">
    <name type="scientific">Acinetobacter qingfengensis</name>
    <dbReference type="NCBI Taxonomy" id="1262585"/>
    <lineage>
        <taxon>Bacteria</taxon>
        <taxon>Pseudomonadati</taxon>
        <taxon>Pseudomonadota</taxon>
        <taxon>Gammaproteobacteria</taxon>
        <taxon>Moraxellales</taxon>
        <taxon>Moraxellaceae</taxon>
        <taxon>Acinetobacter</taxon>
    </lineage>
</organism>
<comment type="caution">
    <text evidence="4">The sequence shown here is derived from an EMBL/GenBank/DDBJ whole genome shotgun (WGS) entry which is preliminary data.</text>
</comment>
<dbReference type="PANTHER" id="PTHR30273">
    <property type="entry name" value="PERIPLASMIC SIGNAL SENSOR AND SIGMA FACTOR ACTIVATOR FECR-RELATED"/>
    <property type="match status" value="1"/>
</dbReference>
<keyword evidence="1" id="KW-0472">Membrane</keyword>
<sequence>MQSAQNIAEQAAEWVVKLSTGQCTNQDLIALEQWKQQSPEHLQAFEQLYHLIQNVQSLQQHNLNSQNNLIKQYVLKRKRKTNHHISLLLLVFIMGSIGYILPWQTWTADVRNDQQVWQQQKLQDNSLISISGKTAYNIQYSSQQRKIELLHGNILVDVAKDKHRPFIVDTGNVKVQALGTRFIVQHHQNLTIVSMLESKTQINSDDITKTVILKTGETLYLNGQNYRIQTTTSSQMLVQAWQHKKLVVNNMPLSQVLEILQSYQRSHFIYSNTALENDRVTAVLPLDQPEVALQLLQQHHGLKISHYSGYITRIEKN</sequence>
<dbReference type="AlphaFoldDB" id="A0A1E7R922"/>
<evidence type="ECO:0000313" key="4">
    <source>
        <dbReference type="EMBL" id="OEY95772.1"/>
    </source>
</evidence>
<dbReference type="Gene3D" id="2.60.120.1440">
    <property type="match status" value="1"/>
</dbReference>
<feature type="domain" description="FecR protein" evidence="2">
    <location>
        <begin position="114"/>
        <end position="197"/>
    </location>
</feature>
<dbReference type="PIRSF" id="PIRSF018266">
    <property type="entry name" value="FecR"/>
    <property type="match status" value="1"/>
</dbReference>